<dbReference type="CDD" id="cd02209">
    <property type="entry name" value="cupin_XRE_C"/>
    <property type="match status" value="1"/>
</dbReference>
<dbReference type="Gene3D" id="2.60.120.10">
    <property type="entry name" value="Jelly Rolls"/>
    <property type="match status" value="1"/>
</dbReference>
<evidence type="ECO:0000259" key="1">
    <source>
        <dbReference type="Pfam" id="PF07883"/>
    </source>
</evidence>
<dbReference type="SUPFAM" id="SSF51182">
    <property type="entry name" value="RmlC-like cupins"/>
    <property type="match status" value="1"/>
</dbReference>
<protein>
    <recommendedName>
        <fullName evidence="1">Cupin type-2 domain-containing protein</fullName>
    </recommendedName>
</protein>
<dbReference type="InterPro" id="IPR014710">
    <property type="entry name" value="RmlC-like_jellyroll"/>
</dbReference>
<feature type="domain" description="Cupin type-2" evidence="1">
    <location>
        <begin position="2"/>
        <end position="45"/>
    </location>
</feature>
<evidence type="ECO:0000313" key="2">
    <source>
        <dbReference type="EMBL" id="CAA9443002.1"/>
    </source>
</evidence>
<dbReference type="AlphaFoldDB" id="A0A6J4QL28"/>
<proteinExistence type="predicted"/>
<reference evidence="2" key="1">
    <citation type="submission" date="2020-02" db="EMBL/GenBank/DDBJ databases">
        <authorList>
            <person name="Meier V. D."/>
        </authorList>
    </citation>
    <scope>NUCLEOTIDE SEQUENCE</scope>
    <source>
        <strain evidence="2">AVDCRST_MAG28</strain>
    </source>
</reference>
<dbReference type="InterPro" id="IPR011051">
    <property type="entry name" value="RmlC_Cupin_sf"/>
</dbReference>
<dbReference type="EMBL" id="CADCVE010000015">
    <property type="protein sequence ID" value="CAA9443002.1"/>
    <property type="molecule type" value="Genomic_DNA"/>
</dbReference>
<dbReference type="InterPro" id="IPR013096">
    <property type="entry name" value="Cupin_2"/>
</dbReference>
<gene>
    <name evidence="2" type="ORF">AVDCRST_MAG28-696</name>
</gene>
<name>A0A6J4QL28_9ACTN</name>
<accession>A0A6J4QL28</accession>
<dbReference type="Pfam" id="PF07883">
    <property type="entry name" value="Cupin_2"/>
    <property type="match status" value="1"/>
</dbReference>
<organism evidence="2">
    <name type="scientific">uncultured Rubrobacteraceae bacterium</name>
    <dbReference type="NCBI Taxonomy" id="349277"/>
    <lineage>
        <taxon>Bacteria</taxon>
        <taxon>Bacillati</taxon>
        <taxon>Actinomycetota</taxon>
        <taxon>Rubrobacteria</taxon>
        <taxon>Rubrobacterales</taxon>
        <taxon>Rubrobacteraceae</taxon>
        <taxon>environmental samples</taxon>
    </lineage>
</organism>
<sequence length="64" mass="6770">MLEGEVELAAGEETHRLTAGDCLTMRPDLPTAFRNPTDRPARHLVALARSAAGPSTIPSTVGRS</sequence>